<comment type="caution">
    <text evidence="2">The sequence shown here is derived from an EMBL/GenBank/DDBJ whole genome shotgun (WGS) entry which is preliminary data.</text>
</comment>
<feature type="chain" id="PRO_5021035421" evidence="1">
    <location>
        <begin position="24"/>
        <end position="315"/>
    </location>
</feature>
<dbReference type="Proteomes" id="UP000294862">
    <property type="component" value="Unassembled WGS sequence"/>
</dbReference>
<dbReference type="EMBL" id="SLWQ01000014">
    <property type="protein sequence ID" value="TCO36100.1"/>
    <property type="molecule type" value="Genomic_DNA"/>
</dbReference>
<evidence type="ECO:0000256" key="1">
    <source>
        <dbReference type="SAM" id="SignalP"/>
    </source>
</evidence>
<keyword evidence="3" id="KW-1185">Reference proteome</keyword>
<keyword evidence="1" id="KW-0732">Signal</keyword>
<name>A0A4V2S1C3_9GAMM</name>
<protein>
    <submittedName>
        <fullName evidence="2">Uncharacterized protein</fullName>
    </submittedName>
</protein>
<dbReference type="AlphaFoldDB" id="A0A4V2S1C3"/>
<evidence type="ECO:0000313" key="3">
    <source>
        <dbReference type="Proteomes" id="UP000294862"/>
    </source>
</evidence>
<evidence type="ECO:0000313" key="2">
    <source>
        <dbReference type="EMBL" id="TCO36100.1"/>
    </source>
</evidence>
<organism evidence="2 3">
    <name type="scientific">Dokdonella fugitiva</name>
    <dbReference type="NCBI Taxonomy" id="328517"/>
    <lineage>
        <taxon>Bacteria</taxon>
        <taxon>Pseudomonadati</taxon>
        <taxon>Pseudomonadota</taxon>
        <taxon>Gammaproteobacteria</taxon>
        <taxon>Lysobacterales</taxon>
        <taxon>Rhodanobacteraceae</taxon>
        <taxon>Dokdonella</taxon>
    </lineage>
</organism>
<proteinExistence type="predicted"/>
<gene>
    <name evidence="2" type="ORF">EV148_11421</name>
</gene>
<feature type="signal peptide" evidence="1">
    <location>
        <begin position="1"/>
        <end position="23"/>
    </location>
</feature>
<accession>A0A4V2S1C3</accession>
<reference evidence="2 3" key="1">
    <citation type="journal article" date="2015" name="Stand. Genomic Sci.">
        <title>Genomic Encyclopedia of Bacterial and Archaeal Type Strains, Phase III: the genomes of soil and plant-associated and newly described type strains.</title>
        <authorList>
            <person name="Whitman W.B."/>
            <person name="Woyke T."/>
            <person name="Klenk H.P."/>
            <person name="Zhou Y."/>
            <person name="Lilburn T.G."/>
            <person name="Beck B.J."/>
            <person name="De Vos P."/>
            <person name="Vandamme P."/>
            <person name="Eisen J.A."/>
            <person name="Garrity G."/>
            <person name="Hugenholtz P."/>
            <person name="Kyrpides N.C."/>
        </authorList>
    </citation>
    <scope>NUCLEOTIDE SEQUENCE [LARGE SCALE GENOMIC DNA]</scope>
    <source>
        <strain evidence="2 3">A3</strain>
    </source>
</reference>
<sequence length="315" mass="33981">MRKGAIRFIAGIASLFALGTASATYTQCPGCTPAQMLQTAINMKQGTWLVWNPTIGSIRKYQVTCGIVNGTDPGTESSAPATDGVVATDDDITTDGLAVDDGSNTTAATNCTGIELSVPQGVLDVAAKLYQLSQLTNGTYKAAVEVYANNWNIPTVPNPSAHDYLMDGNYRAQLNDRLQDHGLEYANNGILDGLFEFLRAHADAALQFTSGVNATITVIFNDGSKLKVKLTLDKPPAYEKGSARDSTGQLLPDDNVPEYAGRWFYGATEQRNADRIVQLLNARGAEVIIGTRRNGFLNCTWNSVNNRLSCHWSSY</sequence>